<dbReference type="STRING" id="3469.A0A4Y7KL03"/>
<evidence type="ECO:0000256" key="1">
    <source>
        <dbReference type="SAM" id="SignalP"/>
    </source>
</evidence>
<protein>
    <submittedName>
        <fullName evidence="2">Uncharacterized protein</fullName>
    </submittedName>
</protein>
<dbReference type="Proteomes" id="UP000316621">
    <property type="component" value="Chromosome 8"/>
</dbReference>
<dbReference type="EMBL" id="CM010722">
    <property type="protein sequence ID" value="RZC74024.1"/>
    <property type="molecule type" value="Genomic_DNA"/>
</dbReference>
<accession>A0A4Y7KL03</accession>
<name>A0A4Y7KL03_PAPSO</name>
<gene>
    <name evidence="2" type="ORF">C5167_049505</name>
</gene>
<reference evidence="2 3" key="1">
    <citation type="journal article" date="2018" name="Science">
        <title>The opium poppy genome and morphinan production.</title>
        <authorList>
            <person name="Guo L."/>
            <person name="Winzer T."/>
            <person name="Yang X."/>
            <person name="Li Y."/>
            <person name="Ning Z."/>
            <person name="He Z."/>
            <person name="Teodor R."/>
            <person name="Lu Y."/>
            <person name="Bowser T.A."/>
            <person name="Graham I.A."/>
            <person name="Ye K."/>
        </authorList>
    </citation>
    <scope>NUCLEOTIDE SEQUENCE [LARGE SCALE GENOMIC DNA]</scope>
    <source>
        <strain evidence="3">cv. HN1</strain>
        <tissue evidence="2">Leaves</tissue>
    </source>
</reference>
<keyword evidence="3" id="KW-1185">Reference proteome</keyword>
<keyword evidence="1" id="KW-0732">Signal</keyword>
<dbReference type="Gramene" id="RZC74024">
    <property type="protein sequence ID" value="RZC74024"/>
    <property type="gene ID" value="C5167_049505"/>
</dbReference>
<sequence>MRVLLFADLGLMLKMFLTRINMVQIGTIPLGAKGSGMAPSSLFSQGVGFVYRCGRYGFIVAMTGVDNAGKGLIRDGTGMTFQYFFKCFEYFGMAFSAEAGLVQIFVSNHVVAPDLSGETLSVNGSHYWRSALPRLPAMKITSELEYIILKYVVSSSSLMK</sequence>
<evidence type="ECO:0000313" key="3">
    <source>
        <dbReference type="Proteomes" id="UP000316621"/>
    </source>
</evidence>
<feature type="signal peptide" evidence="1">
    <location>
        <begin position="1"/>
        <end position="22"/>
    </location>
</feature>
<evidence type="ECO:0000313" key="2">
    <source>
        <dbReference type="EMBL" id="RZC74024.1"/>
    </source>
</evidence>
<organism evidence="2 3">
    <name type="scientific">Papaver somniferum</name>
    <name type="common">Opium poppy</name>
    <dbReference type="NCBI Taxonomy" id="3469"/>
    <lineage>
        <taxon>Eukaryota</taxon>
        <taxon>Viridiplantae</taxon>
        <taxon>Streptophyta</taxon>
        <taxon>Embryophyta</taxon>
        <taxon>Tracheophyta</taxon>
        <taxon>Spermatophyta</taxon>
        <taxon>Magnoliopsida</taxon>
        <taxon>Ranunculales</taxon>
        <taxon>Papaveraceae</taxon>
        <taxon>Papaveroideae</taxon>
        <taxon>Papaver</taxon>
    </lineage>
</organism>
<dbReference type="AlphaFoldDB" id="A0A4Y7KL03"/>
<feature type="chain" id="PRO_5021427678" evidence="1">
    <location>
        <begin position="23"/>
        <end position="160"/>
    </location>
</feature>
<proteinExistence type="predicted"/>